<keyword evidence="1" id="KW-1133">Transmembrane helix</keyword>
<dbReference type="EMBL" id="CP121196">
    <property type="protein sequence ID" value="XBH16955.1"/>
    <property type="molecule type" value="Genomic_DNA"/>
</dbReference>
<keyword evidence="1" id="KW-0812">Transmembrane</keyword>
<feature type="transmembrane region" description="Helical" evidence="1">
    <location>
        <begin position="74"/>
        <end position="90"/>
    </location>
</feature>
<feature type="transmembrane region" description="Helical" evidence="1">
    <location>
        <begin position="268"/>
        <end position="286"/>
    </location>
</feature>
<gene>
    <name evidence="2" type="ORF">P8935_20570</name>
</gene>
<feature type="transmembrane region" description="Helical" evidence="1">
    <location>
        <begin position="20"/>
        <end position="41"/>
    </location>
</feature>
<organism evidence="2">
    <name type="scientific">Telmatobacter sp. DSM 110680</name>
    <dbReference type="NCBI Taxonomy" id="3036704"/>
    <lineage>
        <taxon>Bacteria</taxon>
        <taxon>Pseudomonadati</taxon>
        <taxon>Acidobacteriota</taxon>
        <taxon>Terriglobia</taxon>
        <taxon>Terriglobales</taxon>
        <taxon>Acidobacteriaceae</taxon>
        <taxon>Telmatobacter</taxon>
    </lineage>
</organism>
<accession>A0AAU7DIQ8</accession>
<protein>
    <recommendedName>
        <fullName evidence="3">Glycosyltransferase RgtA/B/C/D-like domain-containing protein</fullName>
    </recommendedName>
</protein>
<evidence type="ECO:0000256" key="1">
    <source>
        <dbReference type="SAM" id="Phobius"/>
    </source>
</evidence>
<proteinExistence type="predicted"/>
<evidence type="ECO:0008006" key="3">
    <source>
        <dbReference type="Google" id="ProtNLM"/>
    </source>
</evidence>
<keyword evidence="1" id="KW-0472">Membrane</keyword>
<sequence>MSMYFPAQGFVLAAGKVLFGNPWFGLLIATSLMCAAICWMLQAWLPASWAFLGGMFAVVHLALFSYWIDTYTGAGSLAALGGALVLGGLPRFTRNQRVHHALLMALGVVLLANTRPFEGLLLFVAVSAFICRWYFSSGCKLTKSRLLLRSAAALVLLIVATLGMGYYNFRVFGSPYTLPYTINRATYGVAPYFIWQSPRPVPIYHNEQMRQLYSSEEMSYYNKVHSLRLYPVVFVYRTFVVSEFYAGLTLLPLLAMLSHVFRDRRLRFLALFLIIALGANAIQIFFVPHYLAPFTAAFYAVGLQCARHFRQWKPGDRPIGRTLVRFAILASLLLVCLRPFAEDLHFKLSDRGSVAWEWLGVENFGKPRADVERALEHLPGKQLAVVRYSGDHEPDDEWVYNCADIDASKIIWARELDPASNLQLIRYYNSRKVWLIQPDQSPLEIVPYVMQDKRASTPRW</sequence>
<reference evidence="2" key="1">
    <citation type="submission" date="2023-03" db="EMBL/GenBank/DDBJ databases">
        <title>Edaphobacter sp.</title>
        <authorList>
            <person name="Huber K.J."/>
            <person name="Papendorf J."/>
            <person name="Pilke C."/>
            <person name="Bunk B."/>
            <person name="Sproeer C."/>
            <person name="Pester M."/>
        </authorList>
    </citation>
    <scope>NUCLEOTIDE SEQUENCE</scope>
    <source>
        <strain evidence="2">DSM 110680</strain>
    </source>
</reference>
<feature type="transmembrane region" description="Helical" evidence="1">
    <location>
        <begin position="48"/>
        <end position="68"/>
    </location>
</feature>
<evidence type="ECO:0000313" key="2">
    <source>
        <dbReference type="EMBL" id="XBH16955.1"/>
    </source>
</evidence>
<name>A0AAU7DIQ8_9BACT</name>
<dbReference type="RefSeq" id="WP_348262185.1">
    <property type="nucleotide sequence ID" value="NZ_CP121196.1"/>
</dbReference>
<feature type="transmembrane region" description="Helical" evidence="1">
    <location>
        <begin position="147"/>
        <end position="169"/>
    </location>
</feature>
<dbReference type="AlphaFoldDB" id="A0AAU7DIQ8"/>
<feature type="transmembrane region" description="Helical" evidence="1">
    <location>
        <begin position="234"/>
        <end position="256"/>
    </location>
</feature>